<evidence type="ECO:0000256" key="1">
    <source>
        <dbReference type="ARBA" id="ARBA00004141"/>
    </source>
</evidence>
<evidence type="ECO:0000256" key="2">
    <source>
        <dbReference type="ARBA" id="ARBA00009142"/>
    </source>
</evidence>
<dbReference type="InterPro" id="IPR051598">
    <property type="entry name" value="TSUP/Inactive_protease-like"/>
</dbReference>
<dbReference type="EMBL" id="CP040899">
    <property type="protein sequence ID" value="QDB78812.1"/>
    <property type="molecule type" value="Genomic_DNA"/>
</dbReference>
<name>A0ABX5VK43_9MICO</name>
<comment type="subcellular location">
    <subcellularLocation>
        <location evidence="6">Cell membrane</location>
        <topology evidence="6">Multi-pass membrane protein</topology>
    </subcellularLocation>
    <subcellularLocation>
        <location evidence="1">Membrane</location>
        <topology evidence="1">Multi-pass membrane protein</topology>
    </subcellularLocation>
</comment>
<feature type="transmembrane region" description="Helical" evidence="6">
    <location>
        <begin position="136"/>
        <end position="169"/>
    </location>
</feature>
<comment type="similarity">
    <text evidence="2 6">Belongs to the 4-toluene sulfonate uptake permease (TSUP) (TC 2.A.102) family.</text>
</comment>
<feature type="transmembrane region" description="Helical" evidence="6">
    <location>
        <begin position="45"/>
        <end position="64"/>
    </location>
</feature>
<dbReference type="Pfam" id="PF01925">
    <property type="entry name" value="TauE"/>
    <property type="match status" value="2"/>
</dbReference>
<feature type="transmembrane region" description="Helical" evidence="6">
    <location>
        <begin position="6"/>
        <end position="33"/>
    </location>
</feature>
<evidence type="ECO:0000256" key="3">
    <source>
        <dbReference type="ARBA" id="ARBA00022692"/>
    </source>
</evidence>
<keyword evidence="4 6" id="KW-1133">Transmembrane helix</keyword>
<dbReference type="PANTHER" id="PTHR43701:SF2">
    <property type="entry name" value="MEMBRANE TRANSPORTER PROTEIN YJNA-RELATED"/>
    <property type="match status" value="1"/>
</dbReference>
<dbReference type="PANTHER" id="PTHR43701">
    <property type="entry name" value="MEMBRANE TRANSPORTER PROTEIN MJ0441-RELATED"/>
    <property type="match status" value="1"/>
</dbReference>
<keyword evidence="8" id="KW-1185">Reference proteome</keyword>
<evidence type="ECO:0000313" key="7">
    <source>
        <dbReference type="EMBL" id="QDB78812.1"/>
    </source>
</evidence>
<gene>
    <name evidence="7" type="ORF">FE251_05050</name>
</gene>
<dbReference type="RefSeq" id="WP_139948153.1">
    <property type="nucleotide sequence ID" value="NZ_CP040899.1"/>
</dbReference>
<keyword evidence="6" id="KW-1003">Cell membrane</keyword>
<proteinExistence type="inferred from homology"/>
<protein>
    <recommendedName>
        <fullName evidence="6">Probable membrane transporter protein</fullName>
    </recommendedName>
</protein>
<evidence type="ECO:0000256" key="6">
    <source>
        <dbReference type="RuleBase" id="RU363041"/>
    </source>
</evidence>
<feature type="transmembrane region" description="Helical" evidence="6">
    <location>
        <begin position="229"/>
        <end position="247"/>
    </location>
</feature>
<reference evidence="7 8" key="1">
    <citation type="submission" date="2019-05" db="EMBL/GenBank/DDBJ databases">
        <title>Georgenia *** sp. nov., and Georgenia *** sp. nov., isolated from the intestinal contents of plateau pika (Ochotona curzoniae) in the Qinghai-Tibet plateau of China.</title>
        <authorList>
            <person name="Tian Z."/>
        </authorList>
    </citation>
    <scope>NUCLEOTIDE SEQUENCE [LARGE SCALE GENOMIC DNA]</scope>
    <source>
        <strain evidence="7 8">Z294</strain>
    </source>
</reference>
<feature type="transmembrane region" description="Helical" evidence="6">
    <location>
        <begin position="205"/>
        <end position="223"/>
    </location>
</feature>
<sequence length="254" mass="25436">MSIPRLGAAGLAVGVLSGLLGIGGGVVLVPVLVSLFAMAQKRAQATSLAAITLTALAGALSYGIAGDVVIVPALLVVAGGLVGTFLGAELLHRLSDRALKIAFAAVMVAVAVRMALAPPVEGAGEIAHLEPVVLLGYVGAGLLMGLLSALIGIGGGIVMVPLLVLGFGFTPQEAQGTSLAAMVPISLLGAWRHARRGYTDWRSGAVLGLGGVVGAPLGTLVAQAAPGEWLQRLFAVLLLVTAVQLVLKARRTPS</sequence>
<evidence type="ECO:0000256" key="5">
    <source>
        <dbReference type="ARBA" id="ARBA00023136"/>
    </source>
</evidence>
<feature type="transmembrane region" description="Helical" evidence="6">
    <location>
        <begin position="70"/>
        <end position="91"/>
    </location>
</feature>
<accession>A0ABX5VK43</accession>
<feature type="transmembrane region" description="Helical" evidence="6">
    <location>
        <begin position="98"/>
        <end position="116"/>
    </location>
</feature>
<keyword evidence="3 6" id="KW-0812">Transmembrane</keyword>
<organism evidence="7 8">
    <name type="scientific">Georgenia wutianyii</name>
    <dbReference type="NCBI Taxonomy" id="2585135"/>
    <lineage>
        <taxon>Bacteria</taxon>
        <taxon>Bacillati</taxon>
        <taxon>Actinomycetota</taxon>
        <taxon>Actinomycetes</taxon>
        <taxon>Micrococcales</taxon>
        <taxon>Bogoriellaceae</taxon>
        <taxon>Georgenia</taxon>
    </lineage>
</organism>
<dbReference type="Proteomes" id="UP000313948">
    <property type="component" value="Chromosome"/>
</dbReference>
<evidence type="ECO:0000256" key="4">
    <source>
        <dbReference type="ARBA" id="ARBA00022989"/>
    </source>
</evidence>
<keyword evidence="5 6" id="KW-0472">Membrane</keyword>
<evidence type="ECO:0000313" key="8">
    <source>
        <dbReference type="Proteomes" id="UP000313948"/>
    </source>
</evidence>
<dbReference type="InterPro" id="IPR002781">
    <property type="entry name" value="TM_pro_TauE-like"/>
</dbReference>